<sequence length="182" mass="19599">MLVRHRASDHDIVDLAFYIVCAGMATAADAADNTVAFADAQLPRLKAARSSPVLLSGLWHTGLARSELHVHDQHAGKYSRKAAEENRIKGGRGVGTERQRGREASQSAADDTARGAFTEACDGCPSPDTRERDIAGVARPLGSVDETLSLAGSSKTRRSHIRVAELRRLSADWCDIRRGVPT</sequence>
<feature type="compositionally biased region" description="Basic and acidic residues" evidence="1">
    <location>
        <begin position="74"/>
        <end position="88"/>
    </location>
</feature>
<reference evidence="2 3" key="1">
    <citation type="journal article" date="2013" name="BMC Genomics">
        <title>The genome and transcriptome of the pine saprophyte Ophiostoma piceae, and a comparison with the bark beetle-associated pine pathogen Grosmannia clavigera.</title>
        <authorList>
            <person name="Haridas S."/>
            <person name="Wang Y."/>
            <person name="Lim L."/>
            <person name="Massoumi Alamouti S."/>
            <person name="Jackman S."/>
            <person name="Docking R."/>
            <person name="Robertson G."/>
            <person name="Birol I."/>
            <person name="Bohlmann J."/>
            <person name="Breuil C."/>
        </authorList>
    </citation>
    <scope>NUCLEOTIDE SEQUENCE [LARGE SCALE GENOMIC DNA]</scope>
    <source>
        <strain evidence="2 3">UAMH 11346</strain>
    </source>
</reference>
<evidence type="ECO:0000313" key="3">
    <source>
        <dbReference type="Proteomes" id="UP000016923"/>
    </source>
</evidence>
<dbReference type="HOGENOM" id="CLU_1482420_0_0_1"/>
<feature type="region of interest" description="Disordered" evidence="1">
    <location>
        <begin position="74"/>
        <end position="112"/>
    </location>
</feature>
<dbReference type="EMBL" id="KE148154">
    <property type="protein sequence ID" value="EPE06153.1"/>
    <property type="molecule type" value="Genomic_DNA"/>
</dbReference>
<protein>
    <submittedName>
        <fullName evidence="2">Uncharacterized protein</fullName>
    </submittedName>
</protein>
<organism evidence="2 3">
    <name type="scientific">Ophiostoma piceae (strain UAMH 11346)</name>
    <name type="common">Sap stain fungus</name>
    <dbReference type="NCBI Taxonomy" id="1262450"/>
    <lineage>
        <taxon>Eukaryota</taxon>
        <taxon>Fungi</taxon>
        <taxon>Dikarya</taxon>
        <taxon>Ascomycota</taxon>
        <taxon>Pezizomycotina</taxon>
        <taxon>Sordariomycetes</taxon>
        <taxon>Sordariomycetidae</taxon>
        <taxon>Ophiostomatales</taxon>
        <taxon>Ophiostomataceae</taxon>
        <taxon>Ophiostoma</taxon>
    </lineage>
</organism>
<proteinExistence type="predicted"/>
<gene>
    <name evidence="2" type="ORF">F503_02982</name>
</gene>
<keyword evidence="3" id="KW-1185">Reference proteome</keyword>
<name>S3CIF6_OPHP1</name>
<dbReference type="VEuPathDB" id="FungiDB:F503_02982"/>
<evidence type="ECO:0000313" key="2">
    <source>
        <dbReference type="EMBL" id="EPE06153.1"/>
    </source>
</evidence>
<dbReference type="AlphaFoldDB" id="S3CIF6"/>
<evidence type="ECO:0000256" key="1">
    <source>
        <dbReference type="SAM" id="MobiDB-lite"/>
    </source>
</evidence>
<dbReference type="Proteomes" id="UP000016923">
    <property type="component" value="Unassembled WGS sequence"/>
</dbReference>
<accession>S3CIF6</accession>